<dbReference type="Proteomes" id="UP000235731">
    <property type="component" value="Unassembled WGS sequence"/>
</dbReference>
<dbReference type="Gene3D" id="2.20.28.30">
    <property type="entry name" value="RNA polymerase ii, chain L"/>
    <property type="match status" value="1"/>
</dbReference>
<evidence type="ECO:0000313" key="3">
    <source>
        <dbReference type="Proteomes" id="UP000235731"/>
    </source>
</evidence>
<reference evidence="2 3" key="1">
    <citation type="submission" date="2018-01" db="EMBL/GenBank/DDBJ databases">
        <title>Metagenomic assembled genomes from two thermal pools in the Uzon Caldera, Kamchatka, Russia.</title>
        <authorList>
            <person name="Wilkins L."/>
            <person name="Ettinger C."/>
        </authorList>
    </citation>
    <scope>NUCLEOTIDE SEQUENCE [LARGE SCALE GENOMIC DNA]</scope>
    <source>
        <strain evidence="2">ZAV-15</strain>
    </source>
</reference>
<gene>
    <name evidence="2" type="ORF">C0197_01920</name>
</gene>
<dbReference type="SMART" id="SM00834">
    <property type="entry name" value="CxxC_CXXC_SSSS"/>
    <property type="match status" value="1"/>
</dbReference>
<accession>A0A2N7PKK7</accession>
<dbReference type="Pfam" id="PF09723">
    <property type="entry name" value="Zn_ribbon_8"/>
    <property type="match status" value="1"/>
</dbReference>
<organism evidence="2 3">
    <name type="scientific">Caldimicrobium thiodismutans</name>
    <dbReference type="NCBI Taxonomy" id="1653476"/>
    <lineage>
        <taxon>Bacteria</taxon>
        <taxon>Pseudomonadati</taxon>
        <taxon>Thermodesulfobacteriota</taxon>
        <taxon>Thermodesulfobacteria</taxon>
        <taxon>Thermodesulfobacteriales</taxon>
        <taxon>Thermodesulfobacteriaceae</taxon>
        <taxon>Caldimicrobium</taxon>
    </lineage>
</organism>
<protein>
    <submittedName>
        <fullName evidence="2">Zinc ribbon domain-containing protein</fullName>
    </submittedName>
</protein>
<comment type="caution">
    <text evidence="2">The sequence shown here is derived from an EMBL/GenBank/DDBJ whole genome shotgun (WGS) entry which is preliminary data.</text>
</comment>
<sequence>MPIYEFRCEDCGKIFEILCFTKEDEKEVRCPYCNSKRVTKEYSTFATSWGRGFGFGSGSCGGSGFGFG</sequence>
<dbReference type="AlphaFoldDB" id="A0A2N7PKK7"/>
<proteinExistence type="predicted"/>
<dbReference type="NCBIfam" id="TIGR02605">
    <property type="entry name" value="CxxC_CxxC_SSSS"/>
    <property type="match status" value="1"/>
</dbReference>
<dbReference type="InterPro" id="IPR013429">
    <property type="entry name" value="Regulatory_FmdB_Zinc_ribbon"/>
</dbReference>
<evidence type="ECO:0000313" key="2">
    <source>
        <dbReference type="EMBL" id="PMP63755.1"/>
    </source>
</evidence>
<feature type="domain" description="Putative regulatory protein FmdB zinc ribbon" evidence="1">
    <location>
        <begin position="1"/>
        <end position="43"/>
    </location>
</feature>
<dbReference type="EMBL" id="PNIE01000028">
    <property type="protein sequence ID" value="PMP63755.1"/>
    <property type="molecule type" value="Genomic_DNA"/>
</dbReference>
<name>A0A2N7PKK7_9BACT</name>
<evidence type="ECO:0000259" key="1">
    <source>
        <dbReference type="SMART" id="SM00834"/>
    </source>
</evidence>